<sequence length="53" mass="6142">MVYIPVEANRALDLHRYVLKVTCALICFLSQQNQKLNETSRIDFDITNQGNFP</sequence>
<comment type="caution">
    <text evidence="1">The sequence shown here is derived from an EMBL/GenBank/DDBJ whole genome shotgun (WGS) entry which is preliminary data.</text>
</comment>
<name>A0ABS9WWV0_9GAMM</name>
<dbReference type="EMBL" id="JAKKSL010000001">
    <property type="protein sequence ID" value="MCI2282351.1"/>
    <property type="molecule type" value="Genomic_DNA"/>
</dbReference>
<accession>A0ABS9WWV0</accession>
<keyword evidence="2" id="KW-1185">Reference proteome</keyword>
<evidence type="ECO:0000313" key="1">
    <source>
        <dbReference type="EMBL" id="MCI2282351.1"/>
    </source>
</evidence>
<gene>
    <name evidence="1" type="ORF">L3081_01770</name>
</gene>
<evidence type="ECO:0000313" key="2">
    <source>
        <dbReference type="Proteomes" id="UP001139646"/>
    </source>
</evidence>
<organism evidence="1 2">
    <name type="scientific">Colwellia maritima</name>
    <dbReference type="NCBI Taxonomy" id="2912588"/>
    <lineage>
        <taxon>Bacteria</taxon>
        <taxon>Pseudomonadati</taxon>
        <taxon>Pseudomonadota</taxon>
        <taxon>Gammaproteobacteria</taxon>
        <taxon>Alteromonadales</taxon>
        <taxon>Colwelliaceae</taxon>
        <taxon>Colwellia</taxon>
    </lineage>
</organism>
<proteinExistence type="predicted"/>
<reference evidence="1" key="1">
    <citation type="submission" date="2022-01" db="EMBL/GenBank/DDBJ databases">
        <title>Colwellia maritima, isolated from seawater.</title>
        <authorList>
            <person name="Kristyanto S."/>
            <person name="Jung J."/>
            <person name="Jeon C.O."/>
        </authorList>
    </citation>
    <scope>NUCLEOTIDE SEQUENCE</scope>
    <source>
        <strain evidence="1">MSW7</strain>
    </source>
</reference>
<dbReference type="RefSeq" id="WP_242283001.1">
    <property type="nucleotide sequence ID" value="NZ_JAKKSL010000001.1"/>
</dbReference>
<dbReference type="Proteomes" id="UP001139646">
    <property type="component" value="Unassembled WGS sequence"/>
</dbReference>
<protein>
    <submittedName>
        <fullName evidence="1">Uncharacterized protein</fullName>
    </submittedName>
</protein>